<accession>A0A0M2SK84</accession>
<feature type="domain" description="ATPase of the ABC class C-terminal" evidence="1">
    <location>
        <begin position="170"/>
        <end position="450"/>
    </location>
</feature>
<dbReference type="EMBL" id="LAYZ01000003">
    <property type="protein sequence ID" value="KKK34663.1"/>
    <property type="molecule type" value="Genomic_DNA"/>
</dbReference>
<protein>
    <submittedName>
        <fullName evidence="4">ABC transporter ATPase</fullName>
    </submittedName>
</protein>
<gene>
    <name evidence="4" type="ORF">WN59_06390</name>
</gene>
<dbReference type="InterPro" id="IPR027417">
    <property type="entry name" value="P-loop_NTPase"/>
</dbReference>
<evidence type="ECO:0000259" key="1">
    <source>
        <dbReference type="Pfam" id="PF09818"/>
    </source>
</evidence>
<reference evidence="4 5" key="1">
    <citation type="submission" date="2015-04" db="EMBL/GenBank/DDBJ databases">
        <title>Taxonomic description and genome sequence of Salinicoccus sediminis sp. nov., a novel hyper halotolerant bacterium isolated from marine sediment.</title>
        <authorList>
            <person name="Mathan Kumar R."/>
            <person name="Kaur G."/>
            <person name="Kumar N."/>
            <person name="Kumar A."/>
            <person name="Singh N.K."/>
            <person name="Kaur N."/>
            <person name="Mayilraj S."/>
        </authorList>
    </citation>
    <scope>NUCLEOTIDE SEQUENCE [LARGE SCALE GENOMIC DNA]</scope>
    <source>
        <strain evidence="4 5">SV-16</strain>
    </source>
</reference>
<feature type="domain" description="ATPase of the ABC class N-terminal" evidence="2">
    <location>
        <begin position="5"/>
        <end position="165"/>
    </location>
</feature>
<dbReference type="AlphaFoldDB" id="A0A0M2SK84"/>
<dbReference type="RefSeq" id="WP_046514555.1">
    <property type="nucleotide sequence ID" value="NZ_LAYZ01000003.1"/>
</dbReference>
<dbReference type="OrthoDB" id="9809999at2"/>
<dbReference type="PANTHER" id="PTHR38149:SF1">
    <property type="entry name" value="ATPASE"/>
    <property type="match status" value="1"/>
</dbReference>
<name>A0A0M2SK84_9STAP</name>
<evidence type="ECO:0000313" key="4">
    <source>
        <dbReference type="EMBL" id="KKK34663.1"/>
    </source>
</evidence>
<dbReference type="PATRIC" id="fig|1432562.3.peg.1272"/>
<dbReference type="Pfam" id="PF21117">
    <property type="entry name" value="MRB1590_C"/>
    <property type="match status" value="1"/>
</dbReference>
<dbReference type="Gene3D" id="3.40.50.300">
    <property type="entry name" value="P-loop containing nucleotide triphosphate hydrolases"/>
    <property type="match status" value="1"/>
</dbReference>
<organism evidence="4 5">
    <name type="scientific">Salinicoccus sediminis</name>
    <dbReference type="NCBI Taxonomy" id="1432562"/>
    <lineage>
        <taxon>Bacteria</taxon>
        <taxon>Bacillati</taxon>
        <taxon>Bacillota</taxon>
        <taxon>Bacilli</taxon>
        <taxon>Bacillales</taxon>
        <taxon>Staphylococcaceae</taxon>
        <taxon>Salinicoccus</taxon>
    </lineage>
</organism>
<keyword evidence="5" id="KW-1185">Reference proteome</keyword>
<comment type="caution">
    <text evidence="4">The sequence shown here is derived from an EMBL/GenBank/DDBJ whole genome shotgun (WGS) entry which is preliminary data.</text>
</comment>
<dbReference type="InterPro" id="IPR046833">
    <property type="entry name" value="ABC_N"/>
</dbReference>
<evidence type="ECO:0000313" key="5">
    <source>
        <dbReference type="Proteomes" id="UP000034287"/>
    </source>
</evidence>
<evidence type="ECO:0000259" key="2">
    <source>
        <dbReference type="Pfam" id="PF20446"/>
    </source>
</evidence>
<proteinExistence type="predicted"/>
<dbReference type="Pfam" id="PF20446">
    <property type="entry name" value="ABC_N"/>
    <property type="match status" value="1"/>
</dbReference>
<feature type="domain" description="MRB1590-like C-terminal" evidence="3">
    <location>
        <begin position="467"/>
        <end position="566"/>
    </location>
</feature>
<dbReference type="InterPro" id="IPR049069">
    <property type="entry name" value="MRB1590-like_C"/>
</dbReference>
<dbReference type="PANTHER" id="PTHR38149">
    <property type="entry name" value="ATPASE"/>
    <property type="match status" value="1"/>
</dbReference>
<dbReference type="InterPro" id="IPR046834">
    <property type="entry name" value="ABC_ATPase_C"/>
</dbReference>
<dbReference type="InterPro" id="IPR019195">
    <property type="entry name" value="ABC_ATPase_put"/>
</dbReference>
<evidence type="ECO:0000259" key="3">
    <source>
        <dbReference type="Pfam" id="PF21117"/>
    </source>
</evidence>
<dbReference type="Proteomes" id="UP000034287">
    <property type="component" value="Unassembled WGS sequence"/>
</dbReference>
<sequence>MKDAKQLEAVLNKLDGQKYGAYKQLKGIYQFKRFKLAIDHIQVDPYAPPSKMRVIMNRETAGIPADLLDTKDKITAVADFLTRAFGESIQKQKNAAKTNSKNIKILIDRPGQEILERTSVVIDENELEVRFEVGLPAAGRKILGKAAAGIMTGILPEIADDALLYQNLDQEGLKEQVALMLDQVHIRRELEQRSLVAFVADDAILPRHSGVSDKPMKDAVPFSSPDNLKIEISLPSGQTVSGMGLAEGITLIVGGGYHGKSTLLQALERGVYNHIPGDGRELVIVRSNASKIRAEDGRNIEKVNISTFINNLPAKKDTIKFSTENASGSTSQAANVMEALESGSRLMLIDEDTSATNFMIRDARMQKLIAPDKEPITPFSEKVKPLYDDKGVSTILIVGGSGDYFDVADRVLMMDEYRLKDVTGAAKEIADTDVHRKENMSDSIFGDITPRIPLKSGFRKSGKDARLKAKGRTVIMYGREPIEIAGLEQLVDDSQTNCISVMIDYLKNEVLDDRLTLSQAADRIYDHIDKNGMDAISPHSGHPGNMALPRKQEFMGALNRYRGFSIR</sequence>
<dbReference type="SUPFAM" id="SSF52540">
    <property type="entry name" value="P-loop containing nucleoside triphosphate hydrolases"/>
    <property type="match status" value="1"/>
</dbReference>
<dbReference type="STRING" id="1432562.WN59_06390"/>
<dbReference type="Pfam" id="PF09818">
    <property type="entry name" value="ABC_ATPase"/>
    <property type="match status" value="1"/>
</dbReference>